<name>A0A243W5C2_9BACT</name>
<sequence length="79" mass="9257">MLRPAKPELEAWRHGWQERRKVDEPRPFDPIWTKLVRSRRVEAKPLKQGALEVVNVAETTSRWIALFNIIGVAVAKVWQ</sequence>
<reference evidence="1 2" key="1">
    <citation type="submission" date="2017-01" db="EMBL/GenBank/DDBJ databases">
        <title>A new Hymenobacter.</title>
        <authorList>
            <person name="Liang Y."/>
            <person name="Feng F."/>
        </authorList>
    </citation>
    <scope>NUCLEOTIDE SEQUENCE [LARGE SCALE GENOMIC DNA]</scope>
    <source>
        <strain evidence="1">MIMBbqt21</strain>
    </source>
</reference>
<gene>
    <name evidence="1" type="ORF">BXP70_28675</name>
</gene>
<protein>
    <submittedName>
        <fullName evidence="1">Uncharacterized protein</fullName>
    </submittedName>
</protein>
<organism evidence="1 2">
    <name type="scientific">Hymenobacter crusticola</name>
    <dbReference type="NCBI Taxonomy" id="1770526"/>
    <lineage>
        <taxon>Bacteria</taxon>
        <taxon>Pseudomonadati</taxon>
        <taxon>Bacteroidota</taxon>
        <taxon>Cytophagia</taxon>
        <taxon>Cytophagales</taxon>
        <taxon>Hymenobacteraceae</taxon>
        <taxon>Hymenobacter</taxon>
    </lineage>
</organism>
<dbReference type="Proteomes" id="UP000194873">
    <property type="component" value="Unassembled WGS sequence"/>
</dbReference>
<evidence type="ECO:0000313" key="1">
    <source>
        <dbReference type="EMBL" id="OUJ67711.1"/>
    </source>
</evidence>
<dbReference type="EMBL" id="MTSE01000068">
    <property type="protein sequence ID" value="OUJ67711.1"/>
    <property type="molecule type" value="Genomic_DNA"/>
</dbReference>
<dbReference type="AlphaFoldDB" id="A0A243W5C2"/>
<proteinExistence type="predicted"/>
<accession>A0A243W5C2</accession>
<keyword evidence="2" id="KW-1185">Reference proteome</keyword>
<comment type="caution">
    <text evidence="1">The sequence shown here is derived from an EMBL/GenBank/DDBJ whole genome shotgun (WGS) entry which is preliminary data.</text>
</comment>
<evidence type="ECO:0000313" key="2">
    <source>
        <dbReference type="Proteomes" id="UP000194873"/>
    </source>
</evidence>